<evidence type="ECO:0000313" key="1">
    <source>
        <dbReference type="EMBL" id="PHK02976.1"/>
    </source>
</evidence>
<gene>
    <name evidence="1" type="ORF">VF08_16530</name>
</gene>
<proteinExistence type="predicted"/>
<comment type="caution">
    <text evidence="1">The sequence shown here is derived from an EMBL/GenBank/DDBJ whole genome shotgun (WGS) entry which is preliminary data.</text>
</comment>
<organism evidence="1 2">
    <name type="scientific">Nostoc linckia z8</name>
    <dbReference type="NCBI Taxonomy" id="1628746"/>
    <lineage>
        <taxon>Bacteria</taxon>
        <taxon>Bacillati</taxon>
        <taxon>Cyanobacteriota</taxon>
        <taxon>Cyanophyceae</taxon>
        <taxon>Nostocales</taxon>
        <taxon>Nostocaceae</taxon>
        <taxon>Nostoc</taxon>
    </lineage>
</organism>
<evidence type="ECO:0000313" key="2">
    <source>
        <dbReference type="Proteomes" id="UP000222310"/>
    </source>
</evidence>
<reference evidence="1 2" key="1">
    <citation type="submission" date="2015-02" db="EMBL/GenBank/DDBJ databases">
        <title>Nostoc linckia genome annotation.</title>
        <authorList>
            <person name="Zhou Z."/>
        </authorList>
    </citation>
    <scope>NUCLEOTIDE SEQUENCE [LARGE SCALE GENOMIC DNA]</scope>
    <source>
        <strain evidence="2">z8</strain>
    </source>
</reference>
<protein>
    <submittedName>
        <fullName evidence="1">Uncharacterized protein</fullName>
    </submittedName>
</protein>
<dbReference type="GeneID" id="57096325"/>
<dbReference type="EMBL" id="LAHD01000044">
    <property type="protein sequence ID" value="PHK02976.1"/>
    <property type="molecule type" value="Genomic_DNA"/>
</dbReference>
<accession>A0A9Q6EKN7</accession>
<name>A0A9Q6EKN7_NOSLI</name>
<sequence length="90" mass="10378">MIKTDILVKVTAEDQLKLSAEVQAQLHPGDEYLATITDEEIVLKKISKPSVNLDEFIEKMDALEPDYNQPSLEEIHEIVKEVRQELWSKE</sequence>
<dbReference type="Proteomes" id="UP000222310">
    <property type="component" value="Unassembled WGS sequence"/>
</dbReference>
<dbReference type="RefSeq" id="WP_099069842.1">
    <property type="nucleotide sequence ID" value="NZ_LAHD01000044.1"/>
</dbReference>
<dbReference type="AlphaFoldDB" id="A0A9Q6EKN7"/>